<name>A0ABP6E745_9ACTN</name>
<protein>
    <submittedName>
        <fullName evidence="1">Gas vesicle protein GvpG</fullName>
    </submittedName>
</protein>
<dbReference type="EMBL" id="BAAASJ010000115">
    <property type="protein sequence ID" value="GAA2658281.1"/>
    <property type="molecule type" value="Genomic_DNA"/>
</dbReference>
<proteinExistence type="predicted"/>
<sequence length="87" mass="9937">MGLIGEVLLLPFAPVRGSAWVIRQALNEAERIYYDPATVRAELAQLEERLESGEIDEEEFDRQEDELLDRLEIGMRGSAGTDEWTTR</sequence>
<comment type="caution">
    <text evidence="1">The sequence shown here is derived from an EMBL/GenBank/DDBJ whole genome shotgun (WGS) entry which is preliminary data.</text>
</comment>
<organism evidence="1 2">
    <name type="scientific">Streptomyces vastus</name>
    <dbReference type="NCBI Taxonomy" id="285451"/>
    <lineage>
        <taxon>Bacteria</taxon>
        <taxon>Bacillati</taxon>
        <taxon>Actinomycetota</taxon>
        <taxon>Actinomycetes</taxon>
        <taxon>Kitasatosporales</taxon>
        <taxon>Streptomycetaceae</taxon>
        <taxon>Streptomyces</taxon>
    </lineage>
</organism>
<gene>
    <name evidence="1" type="ORF">GCM10010307_73920</name>
</gene>
<accession>A0ABP6E745</accession>
<dbReference type="RefSeq" id="WP_344395689.1">
    <property type="nucleotide sequence ID" value="NZ_BAAASJ010000115.1"/>
</dbReference>
<dbReference type="InterPro" id="IPR007804">
    <property type="entry name" value="GvpG"/>
</dbReference>
<keyword evidence="2" id="KW-1185">Reference proteome</keyword>
<dbReference type="Pfam" id="PF05120">
    <property type="entry name" value="GvpG"/>
    <property type="match status" value="1"/>
</dbReference>
<dbReference type="Proteomes" id="UP001500151">
    <property type="component" value="Unassembled WGS sequence"/>
</dbReference>
<evidence type="ECO:0000313" key="1">
    <source>
        <dbReference type="EMBL" id="GAA2658281.1"/>
    </source>
</evidence>
<evidence type="ECO:0000313" key="2">
    <source>
        <dbReference type="Proteomes" id="UP001500151"/>
    </source>
</evidence>
<reference evidence="2" key="1">
    <citation type="journal article" date="2019" name="Int. J. Syst. Evol. Microbiol.">
        <title>The Global Catalogue of Microorganisms (GCM) 10K type strain sequencing project: providing services to taxonomists for standard genome sequencing and annotation.</title>
        <authorList>
            <consortium name="The Broad Institute Genomics Platform"/>
            <consortium name="The Broad Institute Genome Sequencing Center for Infectious Disease"/>
            <person name="Wu L."/>
            <person name="Ma J."/>
        </authorList>
    </citation>
    <scope>NUCLEOTIDE SEQUENCE [LARGE SCALE GENOMIC DNA]</scope>
    <source>
        <strain evidence="2">JCM 4524</strain>
    </source>
</reference>